<dbReference type="Gene3D" id="1.10.540.10">
    <property type="entry name" value="Acyl-CoA dehydrogenase/oxidase, N-terminal domain"/>
    <property type="match status" value="1"/>
</dbReference>
<dbReference type="Gene3D" id="2.40.110.10">
    <property type="entry name" value="Butyryl-CoA Dehydrogenase, subunit A, domain 2"/>
    <property type="match status" value="1"/>
</dbReference>
<evidence type="ECO:0000259" key="11">
    <source>
        <dbReference type="Pfam" id="PF02771"/>
    </source>
</evidence>
<keyword evidence="4" id="KW-0101">Branched-chain amino acid catabolism</keyword>
<dbReference type="SUPFAM" id="SSF56645">
    <property type="entry name" value="Acyl-CoA dehydrogenase NM domain-like"/>
    <property type="match status" value="1"/>
</dbReference>
<dbReference type="Pfam" id="PF02771">
    <property type="entry name" value="Acyl-CoA_dh_N"/>
    <property type="match status" value="1"/>
</dbReference>
<comment type="pathway">
    <text evidence="2">Amino-acid degradation; L-valine degradation.</text>
</comment>
<name>A0A8J3Q9Q5_9ACTN</name>
<dbReference type="Pfam" id="PF02770">
    <property type="entry name" value="Acyl-CoA_dh_M"/>
    <property type="match status" value="1"/>
</dbReference>
<comment type="caution">
    <text evidence="12">The sequence shown here is derived from an EMBL/GenBank/DDBJ whole genome shotgun (WGS) entry which is preliminary data.</text>
</comment>
<comment type="cofactor">
    <cofactor evidence="1 8">
        <name>FAD</name>
        <dbReference type="ChEBI" id="CHEBI:57692"/>
    </cofactor>
</comment>
<feature type="domain" description="Acyl-CoA dehydrogenase/oxidase C-terminal" evidence="9">
    <location>
        <begin position="226"/>
        <end position="375"/>
    </location>
</feature>
<evidence type="ECO:0000256" key="2">
    <source>
        <dbReference type="ARBA" id="ARBA00005109"/>
    </source>
</evidence>
<keyword evidence="5 8" id="KW-0285">Flavoprotein</keyword>
<protein>
    <submittedName>
        <fullName evidence="12">Acyl-CoA dehydrogenase</fullName>
    </submittedName>
</protein>
<accession>A0A8J3Q9Q5</accession>
<dbReference type="InterPro" id="IPR013786">
    <property type="entry name" value="AcylCoA_DH/ox_N"/>
</dbReference>
<dbReference type="EMBL" id="BONY01000029">
    <property type="protein sequence ID" value="GIH06689.1"/>
    <property type="molecule type" value="Genomic_DNA"/>
</dbReference>
<dbReference type="PANTHER" id="PTHR43884:SF40">
    <property type="entry name" value="ACYL-COA DEHYDROGENASE"/>
    <property type="match status" value="1"/>
</dbReference>
<sequence>MEESDFADILSAVRAYVRKVVVGAEDVIEETDEIPSQIRQGAAEMGLFGYALPQEYGGLGFTALQDARLAIEMGYTTPAFRSMFGTNNGIAGQVLVNFGTERQKQEFLPRMASGECVASFALTEPEAGSDPSGLRTTATRDGGDYLLNGQKRFITNASWSDILIVFARTGGPGAAGISVFVVDTATPGVTVGPKDKKMGQRGSSTAEVFFSDVRVPASRLVGEVENAGYAAAMRSLVKGRVHIAACCVGMAQRLVDESTAYAFSAKQGGTVIGDFQQVQALLAESQTDLMAGRALVLAAAEAYDNSTDRRIAPSAAKLFCSEMVGRVADRAVQIHGGTGYMHGVAVERLYRDARLYRIYEGTSEIQKVVIAKNLLRGAK</sequence>
<evidence type="ECO:0000256" key="1">
    <source>
        <dbReference type="ARBA" id="ARBA00001974"/>
    </source>
</evidence>
<evidence type="ECO:0000313" key="12">
    <source>
        <dbReference type="EMBL" id="GIH06689.1"/>
    </source>
</evidence>
<dbReference type="Proteomes" id="UP000612899">
    <property type="component" value="Unassembled WGS sequence"/>
</dbReference>
<evidence type="ECO:0000313" key="13">
    <source>
        <dbReference type="Proteomes" id="UP000612899"/>
    </source>
</evidence>
<feature type="domain" description="Acyl-CoA dehydrogenase/oxidase N-terminal" evidence="11">
    <location>
        <begin position="8"/>
        <end position="115"/>
    </location>
</feature>
<dbReference type="InterPro" id="IPR036250">
    <property type="entry name" value="AcylCo_DH-like_C"/>
</dbReference>
<dbReference type="FunFam" id="1.20.140.10:FF:000001">
    <property type="entry name" value="Acyl-CoA dehydrogenase"/>
    <property type="match status" value="1"/>
</dbReference>
<dbReference type="InterPro" id="IPR006091">
    <property type="entry name" value="Acyl-CoA_Oxase/DH_mid-dom"/>
</dbReference>
<dbReference type="InterPro" id="IPR037069">
    <property type="entry name" value="AcylCoA_DH/ox_N_sf"/>
</dbReference>
<keyword evidence="6 8" id="KW-0274">FAD</keyword>
<reference evidence="12" key="1">
    <citation type="submission" date="2021-01" db="EMBL/GenBank/DDBJ databases">
        <title>Whole genome shotgun sequence of Rhizocola hellebori NBRC 109834.</title>
        <authorList>
            <person name="Komaki H."/>
            <person name="Tamura T."/>
        </authorList>
    </citation>
    <scope>NUCLEOTIDE SEQUENCE</scope>
    <source>
        <strain evidence="12">NBRC 109834</strain>
    </source>
</reference>
<evidence type="ECO:0000256" key="3">
    <source>
        <dbReference type="ARBA" id="ARBA00009347"/>
    </source>
</evidence>
<dbReference type="InterPro" id="IPR006089">
    <property type="entry name" value="Acyl-CoA_DH_CS"/>
</dbReference>
<dbReference type="SUPFAM" id="SSF47203">
    <property type="entry name" value="Acyl-CoA dehydrogenase C-terminal domain-like"/>
    <property type="match status" value="1"/>
</dbReference>
<dbReference type="InterPro" id="IPR009075">
    <property type="entry name" value="AcylCo_DH/oxidase_C"/>
</dbReference>
<evidence type="ECO:0000256" key="7">
    <source>
        <dbReference type="ARBA" id="ARBA00023002"/>
    </source>
</evidence>
<dbReference type="GO" id="GO:0003995">
    <property type="term" value="F:acyl-CoA dehydrogenase activity"/>
    <property type="evidence" value="ECO:0007669"/>
    <property type="project" value="InterPro"/>
</dbReference>
<keyword evidence="13" id="KW-1185">Reference proteome</keyword>
<evidence type="ECO:0000259" key="9">
    <source>
        <dbReference type="Pfam" id="PF00441"/>
    </source>
</evidence>
<proteinExistence type="inferred from homology"/>
<dbReference type="RefSeq" id="WP_203910500.1">
    <property type="nucleotide sequence ID" value="NZ_BONY01000029.1"/>
</dbReference>
<dbReference type="FunFam" id="2.40.110.10:FF:000001">
    <property type="entry name" value="Acyl-CoA dehydrogenase, mitochondrial"/>
    <property type="match status" value="1"/>
</dbReference>
<dbReference type="Pfam" id="PF00441">
    <property type="entry name" value="Acyl-CoA_dh_1"/>
    <property type="match status" value="1"/>
</dbReference>
<evidence type="ECO:0000259" key="10">
    <source>
        <dbReference type="Pfam" id="PF02770"/>
    </source>
</evidence>
<dbReference type="PROSITE" id="PS00072">
    <property type="entry name" value="ACYL_COA_DH_1"/>
    <property type="match status" value="1"/>
</dbReference>
<dbReference type="PANTHER" id="PTHR43884">
    <property type="entry name" value="ACYL-COA DEHYDROGENASE"/>
    <property type="match status" value="1"/>
</dbReference>
<organism evidence="12 13">
    <name type="scientific">Rhizocola hellebori</name>
    <dbReference type="NCBI Taxonomy" id="1392758"/>
    <lineage>
        <taxon>Bacteria</taxon>
        <taxon>Bacillati</taxon>
        <taxon>Actinomycetota</taxon>
        <taxon>Actinomycetes</taxon>
        <taxon>Micromonosporales</taxon>
        <taxon>Micromonosporaceae</taxon>
        <taxon>Rhizocola</taxon>
    </lineage>
</organism>
<dbReference type="GO" id="GO:0050660">
    <property type="term" value="F:flavin adenine dinucleotide binding"/>
    <property type="evidence" value="ECO:0007669"/>
    <property type="project" value="InterPro"/>
</dbReference>
<evidence type="ECO:0000256" key="6">
    <source>
        <dbReference type="ARBA" id="ARBA00022827"/>
    </source>
</evidence>
<feature type="domain" description="Acyl-CoA oxidase/dehydrogenase middle" evidence="10">
    <location>
        <begin position="119"/>
        <end position="213"/>
    </location>
</feature>
<dbReference type="AlphaFoldDB" id="A0A8J3Q9Q5"/>
<dbReference type="GO" id="GO:0009083">
    <property type="term" value="P:branched-chain amino acid catabolic process"/>
    <property type="evidence" value="ECO:0007669"/>
    <property type="project" value="UniProtKB-KW"/>
</dbReference>
<evidence type="ECO:0000256" key="8">
    <source>
        <dbReference type="RuleBase" id="RU362125"/>
    </source>
</evidence>
<gene>
    <name evidence="12" type="ORF">Rhe02_47560</name>
</gene>
<evidence type="ECO:0000256" key="4">
    <source>
        <dbReference type="ARBA" id="ARBA00022456"/>
    </source>
</evidence>
<evidence type="ECO:0000256" key="5">
    <source>
        <dbReference type="ARBA" id="ARBA00022630"/>
    </source>
</evidence>
<dbReference type="InterPro" id="IPR009100">
    <property type="entry name" value="AcylCoA_DH/oxidase_NM_dom_sf"/>
</dbReference>
<dbReference type="InterPro" id="IPR046373">
    <property type="entry name" value="Acyl-CoA_Oxase/DH_mid-dom_sf"/>
</dbReference>
<comment type="similarity">
    <text evidence="3 8">Belongs to the acyl-CoA dehydrogenase family.</text>
</comment>
<keyword evidence="7 8" id="KW-0560">Oxidoreductase</keyword>
<dbReference type="Gene3D" id="1.20.140.10">
    <property type="entry name" value="Butyryl-CoA Dehydrogenase, subunit A, domain 3"/>
    <property type="match status" value="1"/>
</dbReference>